<dbReference type="GO" id="GO:0003924">
    <property type="term" value="F:GTPase activity"/>
    <property type="evidence" value="ECO:0007669"/>
    <property type="project" value="UniProtKB-UniRule"/>
</dbReference>
<reference evidence="10" key="2">
    <citation type="journal article" date="2021" name="Microbiome">
        <title>Successional dynamics and alternative stable states in a saline activated sludge microbial community over 9 years.</title>
        <authorList>
            <person name="Wang Y."/>
            <person name="Ye J."/>
            <person name="Ju F."/>
            <person name="Liu L."/>
            <person name="Boyd J.A."/>
            <person name="Deng Y."/>
            <person name="Parks D.H."/>
            <person name="Jiang X."/>
            <person name="Yin X."/>
            <person name="Woodcroft B.J."/>
            <person name="Tyson G.W."/>
            <person name="Hugenholtz P."/>
            <person name="Polz M.F."/>
            <person name="Zhang T."/>
        </authorList>
    </citation>
    <scope>NUCLEOTIDE SEQUENCE</scope>
    <source>
        <strain evidence="10">HKST-UBA79</strain>
    </source>
</reference>
<comment type="subcellular location">
    <subcellularLocation>
        <location evidence="4">Cytoplasm</location>
    </subcellularLocation>
    <text evidence="4">Assembles at midcell at the inner surface of the cytoplasmic membrane.</text>
</comment>
<comment type="subunit">
    <text evidence="4">Homodimer. Polymerizes to form a dynamic ring structure in a strictly GTP-dependent manner. Interacts directly with several other division proteins.</text>
</comment>
<dbReference type="CDD" id="cd02201">
    <property type="entry name" value="FtsZ_type1"/>
    <property type="match status" value="1"/>
</dbReference>
<protein>
    <recommendedName>
        <fullName evidence="4 5">Cell division protein FtsZ</fullName>
    </recommendedName>
</protein>
<evidence type="ECO:0000256" key="7">
    <source>
        <dbReference type="SAM" id="MobiDB-lite"/>
    </source>
</evidence>
<dbReference type="InterPro" id="IPR036525">
    <property type="entry name" value="Tubulin/FtsZ_GTPase_sf"/>
</dbReference>
<dbReference type="FunFam" id="3.40.50.1440:FF:000001">
    <property type="entry name" value="Cell division protein FtsZ"/>
    <property type="match status" value="1"/>
</dbReference>
<evidence type="ECO:0000256" key="3">
    <source>
        <dbReference type="ARBA" id="ARBA00023134"/>
    </source>
</evidence>
<proteinExistence type="inferred from homology"/>
<dbReference type="GO" id="GO:0051258">
    <property type="term" value="P:protein polymerization"/>
    <property type="evidence" value="ECO:0007669"/>
    <property type="project" value="UniProtKB-UniRule"/>
</dbReference>
<dbReference type="Proteomes" id="UP000740557">
    <property type="component" value="Unassembled WGS sequence"/>
</dbReference>
<dbReference type="InterPro" id="IPR003008">
    <property type="entry name" value="Tubulin_FtsZ_GTPase"/>
</dbReference>
<dbReference type="PANTHER" id="PTHR30314">
    <property type="entry name" value="CELL DIVISION PROTEIN FTSZ-RELATED"/>
    <property type="match status" value="1"/>
</dbReference>
<feature type="binding site" evidence="4">
    <location>
        <position position="187"/>
    </location>
    <ligand>
        <name>GTP</name>
        <dbReference type="ChEBI" id="CHEBI:37565"/>
    </ligand>
</feature>
<dbReference type="PROSITE" id="PS01135">
    <property type="entry name" value="FTSZ_2"/>
    <property type="match status" value="1"/>
</dbReference>
<evidence type="ECO:0000259" key="8">
    <source>
        <dbReference type="SMART" id="SM00864"/>
    </source>
</evidence>
<keyword evidence="4 6" id="KW-0132">Cell division</keyword>
<feature type="domain" description="Tubulin/FtsZ 2-layer sandwich" evidence="9">
    <location>
        <begin position="207"/>
        <end position="324"/>
    </location>
</feature>
<keyword evidence="4" id="KW-0963">Cytoplasm</keyword>
<dbReference type="Pfam" id="PF12327">
    <property type="entry name" value="FtsZ_C"/>
    <property type="match status" value="1"/>
</dbReference>
<dbReference type="Pfam" id="PF00091">
    <property type="entry name" value="Tubulin"/>
    <property type="match status" value="1"/>
</dbReference>
<dbReference type="SMART" id="SM00864">
    <property type="entry name" value="Tubulin"/>
    <property type="match status" value="1"/>
</dbReference>
<dbReference type="InterPro" id="IPR024757">
    <property type="entry name" value="FtsZ_C"/>
</dbReference>
<organism evidence="10 11">
    <name type="scientific">candidate division WWE3 bacterium</name>
    <dbReference type="NCBI Taxonomy" id="2053526"/>
    <lineage>
        <taxon>Bacteria</taxon>
        <taxon>Katanobacteria</taxon>
    </lineage>
</organism>
<feature type="binding site" evidence="4">
    <location>
        <position position="143"/>
    </location>
    <ligand>
        <name>GTP</name>
        <dbReference type="ChEBI" id="CHEBI:37565"/>
    </ligand>
</feature>
<dbReference type="InterPro" id="IPR020805">
    <property type="entry name" value="Cell_div_FtsZ_CS"/>
</dbReference>
<feature type="binding site" evidence="4">
    <location>
        <begin position="108"/>
        <end position="110"/>
    </location>
    <ligand>
        <name>GTP</name>
        <dbReference type="ChEBI" id="CHEBI:37565"/>
    </ligand>
</feature>
<dbReference type="NCBIfam" id="TIGR00065">
    <property type="entry name" value="ftsZ"/>
    <property type="match status" value="1"/>
</dbReference>
<dbReference type="GO" id="GO:0000917">
    <property type="term" value="P:division septum assembly"/>
    <property type="evidence" value="ECO:0007669"/>
    <property type="project" value="UniProtKB-KW"/>
</dbReference>
<dbReference type="AlphaFoldDB" id="A0A955EAU3"/>
<comment type="caution">
    <text evidence="10">The sequence shown here is derived from an EMBL/GenBank/DDBJ whole genome shotgun (WGS) entry which is preliminary data.</text>
</comment>
<dbReference type="SMART" id="SM00865">
    <property type="entry name" value="Tubulin_C"/>
    <property type="match status" value="1"/>
</dbReference>
<dbReference type="InterPro" id="IPR008280">
    <property type="entry name" value="Tub_FtsZ_C"/>
</dbReference>
<evidence type="ECO:0000313" key="10">
    <source>
        <dbReference type="EMBL" id="MCA9308076.1"/>
    </source>
</evidence>
<name>A0A955EAU3_UNCKA</name>
<feature type="compositionally biased region" description="Acidic residues" evidence="7">
    <location>
        <begin position="362"/>
        <end position="373"/>
    </location>
</feature>
<evidence type="ECO:0000256" key="1">
    <source>
        <dbReference type="ARBA" id="ARBA00009690"/>
    </source>
</evidence>
<feature type="binding site" evidence="4">
    <location>
        <begin position="20"/>
        <end position="24"/>
    </location>
    <ligand>
        <name>GTP</name>
        <dbReference type="ChEBI" id="CHEBI:37565"/>
    </ligand>
</feature>
<feature type="binding site" evidence="4">
    <location>
        <position position="139"/>
    </location>
    <ligand>
        <name>GTP</name>
        <dbReference type="ChEBI" id="CHEBI:37565"/>
    </ligand>
</feature>
<evidence type="ECO:0000313" key="11">
    <source>
        <dbReference type="Proteomes" id="UP000740557"/>
    </source>
</evidence>
<dbReference type="Gene3D" id="3.30.1330.20">
    <property type="entry name" value="Tubulin/FtsZ, C-terminal domain"/>
    <property type="match status" value="1"/>
</dbReference>
<keyword evidence="4 6" id="KW-0131">Cell cycle</keyword>
<dbReference type="HAMAP" id="MF_00909">
    <property type="entry name" value="FtsZ"/>
    <property type="match status" value="1"/>
</dbReference>
<dbReference type="InterPro" id="IPR018316">
    <property type="entry name" value="Tubulin/FtsZ_2-layer-sand-dom"/>
</dbReference>
<dbReference type="SUPFAM" id="SSF52490">
    <property type="entry name" value="Tubulin nucleotide-binding domain-like"/>
    <property type="match status" value="1"/>
</dbReference>
<dbReference type="SUPFAM" id="SSF55307">
    <property type="entry name" value="Tubulin C-terminal domain-like"/>
    <property type="match status" value="1"/>
</dbReference>
<dbReference type="InterPro" id="IPR045061">
    <property type="entry name" value="FtsZ/CetZ"/>
</dbReference>
<keyword evidence="3 4" id="KW-0342">GTP-binding</keyword>
<dbReference type="PANTHER" id="PTHR30314:SF3">
    <property type="entry name" value="MITOCHONDRIAL DIVISION PROTEIN FSZA"/>
    <property type="match status" value="1"/>
</dbReference>
<gene>
    <name evidence="4 10" type="primary">ftsZ</name>
    <name evidence="10" type="ORF">KC980_01055</name>
</gene>
<dbReference type="GO" id="GO:0032153">
    <property type="term" value="C:cell division site"/>
    <property type="evidence" value="ECO:0007669"/>
    <property type="project" value="UniProtKB-UniRule"/>
</dbReference>
<dbReference type="PRINTS" id="PR00423">
    <property type="entry name" value="CELLDVISFTSZ"/>
</dbReference>
<dbReference type="GO" id="GO:0005737">
    <property type="term" value="C:cytoplasm"/>
    <property type="evidence" value="ECO:0007669"/>
    <property type="project" value="UniProtKB-SubCell"/>
</dbReference>
<reference evidence="10" key="1">
    <citation type="submission" date="2020-04" db="EMBL/GenBank/DDBJ databases">
        <authorList>
            <person name="Zhang T."/>
        </authorList>
    </citation>
    <scope>NUCLEOTIDE SEQUENCE</scope>
    <source>
        <strain evidence="10">HKST-UBA79</strain>
    </source>
</reference>
<dbReference type="InterPro" id="IPR037103">
    <property type="entry name" value="Tubulin/FtsZ-like_C"/>
</dbReference>
<sequence length="388" mass="40738">MFVKPEIERFAKIRVVGIGGAGCNIINTMIESQQINGVEFIAINTDAQDLSISKAVVKIPIGQALTNGLGAGSDPTIGRDSAQESIEQIKSNLEGSDMVFIAAGMGGGTGTGAAPVVAAVAKELGALTIATVTKPFEFEGAHRMENAERGIEQLKSEVDALITIPNQKLLDIADEEMSVIEAFKVSDSVLTQGVQGISDLIVVPGLINVDFADVRSIMKDAGSALMGIGIGTGPERAVTAAKAAISSPLLEVSIDGATGILINITGGMDLSLQEINHAAKIITENASTDANVIFGAHIDQNVSEQIKITVIATGFDTGLGSHMSFRQDYGVSQSTVSVQSPVKHVETPEPVTVTPTKKEEVTPDFDEVDDNYSDDSKYDIPAFLRGRK</sequence>
<evidence type="ECO:0000256" key="2">
    <source>
        <dbReference type="ARBA" id="ARBA00022741"/>
    </source>
</evidence>
<keyword evidence="2 4" id="KW-0547">Nucleotide-binding</keyword>
<feature type="domain" description="Tubulin/FtsZ GTPase" evidence="8">
    <location>
        <begin position="12"/>
        <end position="205"/>
    </location>
</feature>
<dbReference type="PROSITE" id="PS01134">
    <property type="entry name" value="FTSZ_1"/>
    <property type="match status" value="1"/>
</dbReference>
<feature type="compositionally biased region" description="Low complexity" evidence="7">
    <location>
        <begin position="343"/>
        <end position="355"/>
    </location>
</feature>
<keyword evidence="4 6" id="KW-0717">Septation</keyword>
<evidence type="ECO:0000259" key="9">
    <source>
        <dbReference type="SMART" id="SM00865"/>
    </source>
</evidence>
<dbReference type="GO" id="GO:0005525">
    <property type="term" value="F:GTP binding"/>
    <property type="evidence" value="ECO:0007669"/>
    <property type="project" value="UniProtKB-UniRule"/>
</dbReference>
<evidence type="ECO:0000256" key="4">
    <source>
        <dbReference type="HAMAP-Rule" id="MF_00909"/>
    </source>
</evidence>
<feature type="region of interest" description="Disordered" evidence="7">
    <location>
        <begin position="343"/>
        <end position="377"/>
    </location>
</feature>
<evidence type="ECO:0000256" key="6">
    <source>
        <dbReference type="RuleBase" id="RU000631"/>
    </source>
</evidence>
<comment type="function">
    <text evidence="4 6">Essential cell division protein that forms a contractile ring structure (Z ring) at the future cell division site. The regulation of the ring assembly controls the timing and the location of cell division. One of the functions of the FtsZ ring is to recruit other cell division proteins to the septum to produce a new cell wall between the dividing cells. Binds GTP and shows GTPase activity.</text>
</comment>
<accession>A0A955EAU3</accession>
<comment type="similarity">
    <text evidence="1 4 6">Belongs to the FtsZ family.</text>
</comment>
<dbReference type="EMBL" id="JAGQNX010000030">
    <property type="protein sequence ID" value="MCA9308076.1"/>
    <property type="molecule type" value="Genomic_DNA"/>
</dbReference>
<dbReference type="InterPro" id="IPR000158">
    <property type="entry name" value="Cell_div_FtsZ"/>
</dbReference>
<evidence type="ECO:0000256" key="5">
    <source>
        <dbReference type="NCBIfam" id="TIGR00065"/>
    </source>
</evidence>
<dbReference type="Gene3D" id="3.40.50.1440">
    <property type="entry name" value="Tubulin/FtsZ, GTPase domain"/>
    <property type="match status" value="1"/>
</dbReference>
<dbReference type="GO" id="GO:0043093">
    <property type="term" value="P:FtsZ-dependent cytokinesis"/>
    <property type="evidence" value="ECO:0007669"/>
    <property type="project" value="UniProtKB-UniRule"/>
</dbReference>